<name>A0ABP1FF29_9CHLO</name>
<evidence type="ECO:0000259" key="13">
    <source>
        <dbReference type="PROSITE" id="PS50004"/>
    </source>
</evidence>
<keyword evidence="3" id="KW-0813">Transport</keyword>
<gene>
    <name evidence="15" type="primary">g76</name>
    <name evidence="15" type="ORF">VP750_LOCUS60</name>
</gene>
<evidence type="ECO:0000256" key="8">
    <source>
        <dbReference type="ARBA" id="ARBA00022989"/>
    </source>
</evidence>
<feature type="compositionally biased region" description="Basic and acidic residues" evidence="12">
    <location>
        <begin position="419"/>
        <end position="446"/>
    </location>
</feature>
<dbReference type="InterPro" id="IPR000008">
    <property type="entry name" value="C2_dom"/>
</dbReference>
<accession>A0ABP1FF29</accession>
<feature type="region of interest" description="Disordered" evidence="12">
    <location>
        <begin position="471"/>
        <end position="490"/>
    </location>
</feature>
<evidence type="ECO:0000256" key="6">
    <source>
        <dbReference type="ARBA" id="ARBA00022737"/>
    </source>
</evidence>
<evidence type="ECO:0000256" key="3">
    <source>
        <dbReference type="ARBA" id="ARBA00022448"/>
    </source>
</evidence>
<keyword evidence="5" id="KW-0479">Metal-binding</keyword>
<evidence type="ECO:0000259" key="14">
    <source>
        <dbReference type="PROSITE" id="PS51847"/>
    </source>
</evidence>
<dbReference type="InterPro" id="IPR031468">
    <property type="entry name" value="SMP_LBD"/>
</dbReference>
<evidence type="ECO:0000256" key="9">
    <source>
        <dbReference type="ARBA" id="ARBA00023055"/>
    </source>
</evidence>
<keyword evidence="16" id="KW-1185">Reference proteome</keyword>
<keyword evidence="7" id="KW-0106">Calcium</keyword>
<feature type="domain" description="C2" evidence="13">
    <location>
        <begin position="493"/>
        <end position="624"/>
    </location>
</feature>
<feature type="domain" description="SMP-LTD" evidence="14">
    <location>
        <begin position="78"/>
        <end position="266"/>
    </location>
</feature>
<dbReference type="PANTHER" id="PTHR10774">
    <property type="entry name" value="EXTENDED SYNAPTOTAGMIN-RELATED"/>
    <property type="match status" value="1"/>
</dbReference>
<dbReference type="EMBL" id="CAXHTA020000001">
    <property type="protein sequence ID" value="CAL5218401.1"/>
    <property type="molecule type" value="Genomic_DNA"/>
</dbReference>
<comment type="similarity">
    <text evidence="2">Belongs to the synaptotagmin family.</text>
</comment>
<keyword evidence="4" id="KW-0812">Transmembrane</keyword>
<protein>
    <submittedName>
        <fullName evidence="15">G76 protein</fullName>
    </submittedName>
</protein>
<dbReference type="InterPro" id="IPR035892">
    <property type="entry name" value="C2_domain_sf"/>
</dbReference>
<reference evidence="15 16" key="1">
    <citation type="submission" date="2024-06" db="EMBL/GenBank/DDBJ databases">
        <authorList>
            <person name="Kraege A."/>
            <person name="Thomma B."/>
        </authorList>
    </citation>
    <scope>NUCLEOTIDE SEQUENCE [LARGE SCALE GENOMIC DNA]</scope>
</reference>
<evidence type="ECO:0000256" key="10">
    <source>
        <dbReference type="ARBA" id="ARBA00023121"/>
    </source>
</evidence>
<dbReference type="InterPro" id="IPR039010">
    <property type="entry name" value="Synaptotagmin_SMP"/>
</dbReference>
<keyword evidence="8" id="KW-1133">Transmembrane helix</keyword>
<evidence type="ECO:0000256" key="4">
    <source>
        <dbReference type="ARBA" id="ARBA00022692"/>
    </source>
</evidence>
<feature type="domain" description="C2" evidence="13">
    <location>
        <begin position="257"/>
        <end position="378"/>
    </location>
</feature>
<evidence type="ECO:0000313" key="15">
    <source>
        <dbReference type="EMBL" id="CAL5218401.1"/>
    </source>
</evidence>
<evidence type="ECO:0000256" key="11">
    <source>
        <dbReference type="ARBA" id="ARBA00023136"/>
    </source>
</evidence>
<dbReference type="PROSITE" id="PS51847">
    <property type="entry name" value="SMP"/>
    <property type="match status" value="1"/>
</dbReference>
<comment type="caution">
    <text evidence="15">The sequence shown here is derived from an EMBL/GenBank/DDBJ whole genome shotgun (WGS) entry which is preliminary data.</text>
</comment>
<dbReference type="PANTHER" id="PTHR10774:SF190">
    <property type="entry name" value="C2 CALCIUM_LIPID-BINDING ENDONUCLEASE_EXONUCLEASE_PHOSPHATASE-RELATED"/>
    <property type="match status" value="1"/>
</dbReference>
<dbReference type="Pfam" id="PF17047">
    <property type="entry name" value="SMP_LBD"/>
    <property type="match status" value="1"/>
</dbReference>
<sequence>MAGLIASAIGLGLGAVGGISVGSVLLQGRLPVKNYDQYGMDADEDEGVALPPPPKDGNVSGKPRTFLQYAPSWAKHPDYDRVLWINTAMKTMWPWYNQAVGQQVLEQVNPIIAEQIKPYPFIQAVDIEVLDLGTQAPAIGGAKSYSAANDEAILEAPVLWGGDARVRVSVRIKVGGFVLYLPVEVRDLQIRGLARITLAPLTDTLPCLGAVQISLLEEPYIDFSISLFGSLDLMLLPILKDAVNIAANKVLGDLLVYPNRMSFDIMPNGGKSPEPKGLLVVKVKAVTNIKAGGDLFSKVDPFVDMSVRDGRSQCTKTIWNNKDPVFNQVLSFIVNDPEHQSITAMVKDDDMQAFSKTLGIALLSLHNAEFMEQPRKVCQVSMPMYKPEAHGQLLKLSKVGAGAGNAVKSATGMLMPGNNKEEKDGRKSDDHQDNKAAKDLDHEMGKDPKRMEKMVVATLECDIQYCPFKSSGEDAQKKHQSSEHGQGKRLMRRATKSIITLEHKGVLTVQVISASNLATPDEKGDVDPYVELLLFDPATKESKRQETSHLQNEPNPKWGEKFDFPMVSAPSILTVTVWDKMGWMEGRLSLKGLTGRKANKQKIGNVRLSVSDVVRNGKIRDSWALQDTQKGDITIKMTWTSVELDAESDIKPEEGDNDVDEDMAEEIGNAPVNNSAK</sequence>
<keyword evidence="10" id="KW-0446">Lipid-binding</keyword>
<evidence type="ECO:0000256" key="12">
    <source>
        <dbReference type="SAM" id="MobiDB-lite"/>
    </source>
</evidence>
<dbReference type="CDD" id="cd21677">
    <property type="entry name" value="SMP_SYT"/>
    <property type="match status" value="1"/>
</dbReference>
<dbReference type="SUPFAM" id="SSF49562">
    <property type="entry name" value="C2 domain (Calcium/lipid-binding domain, CaLB)"/>
    <property type="match status" value="2"/>
</dbReference>
<dbReference type="Proteomes" id="UP001497392">
    <property type="component" value="Unassembled WGS sequence"/>
</dbReference>
<evidence type="ECO:0000256" key="1">
    <source>
        <dbReference type="ARBA" id="ARBA00004167"/>
    </source>
</evidence>
<feature type="compositionally biased region" description="Acidic residues" evidence="12">
    <location>
        <begin position="655"/>
        <end position="665"/>
    </location>
</feature>
<feature type="region of interest" description="Disordered" evidence="12">
    <location>
        <begin position="408"/>
        <end position="446"/>
    </location>
</feature>
<dbReference type="PROSITE" id="PS50004">
    <property type="entry name" value="C2"/>
    <property type="match status" value="2"/>
</dbReference>
<evidence type="ECO:0000256" key="5">
    <source>
        <dbReference type="ARBA" id="ARBA00022723"/>
    </source>
</evidence>
<dbReference type="CDD" id="cd00030">
    <property type="entry name" value="C2"/>
    <property type="match status" value="2"/>
</dbReference>
<proteinExistence type="inferred from homology"/>
<keyword evidence="9" id="KW-0445">Lipid transport</keyword>
<dbReference type="Gene3D" id="2.60.40.150">
    <property type="entry name" value="C2 domain"/>
    <property type="match status" value="2"/>
</dbReference>
<dbReference type="Pfam" id="PF00168">
    <property type="entry name" value="C2"/>
    <property type="match status" value="2"/>
</dbReference>
<dbReference type="InterPro" id="IPR045050">
    <property type="entry name" value="Synaptotagmin_plant"/>
</dbReference>
<evidence type="ECO:0000256" key="2">
    <source>
        <dbReference type="ARBA" id="ARBA00006996"/>
    </source>
</evidence>
<keyword evidence="6" id="KW-0677">Repeat</keyword>
<organism evidence="15 16">
    <name type="scientific">Coccomyxa viridis</name>
    <dbReference type="NCBI Taxonomy" id="1274662"/>
    <lineage>
        <taxon>Eukaryota</taxon>
        <taxon>Viridiplantae</taxon>
        <taxon>Chlorophyta</taxon>
        <taxon>core chlorophytes</taxon>
        <taxon>Trebouxiophyceae</taxon>
        <taxon>Trebouxiophyceae incertae sedis</taxon>
        <taxon>Coccomyxaceae</taxon>
        <taxon>Coccomyxa</taxon>
    </lineage>
</organism>
<keyword evidence="11" id="KW-0472">Membrane</keyword>
<dbReference type="SMART" id="SM00239">
    <property type="entry name" value="C2"/>
    <property type="match status" value="2"/>
</dbReference>
<feature type="compositionally biased region" description="Basic and acidic residues" evidence="12">
    <location>
        <begin position="471"/>
        <end position="486"/>
    </location>
</feature>
<evidence type="ECO:0000313" key="16">
    <source>
        <dbReference type="Proteomes" id="UP001497392"/>
    </source>
</evidence>
<evidence type="ECO:0000256" key="7">
    <source>
        <dbReference type="ARBA" id="ARBA00022837"/>
    </source>
</evidence>
<feature type="region of interest" description="Disordered" evidence="12">
    <location>
        <begin position="646"/>
        <end position="677"/>
    </location>
</feature>
<comment type="subcellular location">
    <subcellularLocation>
        <location evidence="1">Membrane</location>
        <topology evidence="1">Single-pass membrane protein</topology>
    </subcellularLocation>
</comment>